<dbReference type="STRING" id="582675.SAMN05192565_103224"/>
<dbReference type="GO" id="GO:0004673">
    <property type="term" value="F:protein histidine kinase activity"/>
    <property type="evidence" value="ECO:0007669"/>
    <property type="project" value="UniProtKB-EC"/>
</dbReference>
<dbReference type="Pfam" id="PF08448">
    <property type="entry name" value="PAS_4"/>
    <property type="match status" value="1"/>
</dbReference>
<dbReference type="InterPro" id="IPR029016">
    <property type="entry name" value="GAF-like_dom_sf"/>
</dbReference>
<proteinExistence type="predicted"/>
<dbReference type="Proteomes" id="UP000199229">
    <property type="component" value="Unassembled WGS sequence"/>
</dbReference>
<dbReference type="PANTHER" id="PTHR43102">
    <property type="entry name" value="SLR1143 PROTEIN"/>
    <property type="match status" value="1"/>
</dbReference>
<evidence type="ECO:0000259" key="9">
    <source>
        <dbReference type="SMART" id="SM00065"/>
    </source>
</evidence>
<dbReference type="Gene3D" id="3.30.450.40">
    <property type="match status" value="2"/>
</dbReference>
<dbReference type="SUPFAM" id="SSF55781">
    <property type="entry name" value="GAF domain-like"/>
    <property type="match status" value="2"/>
</dbReference>
<keyword evidence="4" id="KW-0808">Transferase</keyword>
<dbReference type="EC" id="2.7.13.3" evidence="2"/>
<dbReference type="Gene3D" id="3.30.450.20">
    <property type="entry name" value="PAS domain"/>
    <property type="match status" value="1"/>
</dbReference>
<evidence type="ECO:0000256" key="6">
    <source>
        <dbReference type="ARBA" id="ARBA00022777"/>
    </source>
</evidence>
<name>A0A1I2RX91_9HYPH</name>
<dbReference type="RefSeq" id="WP_177232311.1">
    <property type="nucleotide sequence ID" value="NZ_FOPM01000003.1"/>
</dbReference>
<evidence type="ECO:0000256" key="2">
    <source>
        <dbReference type="ARBA" id="ARBA00012438"/>
    </source>
</evidence>
<dbReference type="SMART" id="SM00911">
    <property type="entry name" value="HWE_HK"/>
    <property type="match status" value="1"/>
</dbReference>
<keyword evidence="7" id="KW-0067">ATP-binding</keyword>
<protein>
    <recommendedName>
        <fullName evidence="2">histidine kinase</fullName>
        <ecNumber evidence="2">2.7.13.3</ecNumber>
    </recommendedName>
</protein>
<dbReference type="InterPro" id="IPR036890">
    <property type="entry name" value="HATPase_C_sf"/>
</dbReference>
<keyword evidence="8" id="KW-0175">Coiled coil</keyword>
<dbReference type="InterPro" id="IPR035965">
    <property type="entry name" value="PAS-like_dom_sf"/>
</dbReference>
<dbReference type="GO" id="GO:0005524">
    <property type="term" value="F:ATP binding"/>
    <property type="evidence" value="ECO:0007669"/>
    <property type="project" value="UniProtKB-KW"/>
</dbReference>
<evidence type="ECO:0000259" key="10">
    <source>
        <dbReference type="SMART" id="SM00911"/>
    </source>
</evidence>
<sequence>MKLGTDIGVVGFDGMGAEDAFPNAVLGAGEPDRLAALEAYRILDTAEEASFDGIARLATRLCGTPVGLITLVTADRQWFKARIGFDEAETPLDSSICVHALSETGLLIIPDLTDDPRTRTNPAVTGPSGLRFYAGIPLRAPSGHGLGTLCVIDRQPRGAGLTLTQSEALRALGEQVMALMEARRALRAQEEASARLQESEAFLMSVLAASPDCIKVLDREGHLTFMNAPGLCLMEIDDLSTVVGTRWDRLWKEPYAEKARAALAAARGGGIGRFAGWADTRGGVPKFWNVTVTPIEGVDGQPERLLAVSRDETGAYEAARRQEALTTLGGRLRELNERDDVLVEVAQAAVWALRLTRAAYGTVDASQSSIAFTRDFTRPGQASVVGLHRYADYGTYVEDLRLGKTVAIADVRRDPRTASNPEALTRYGIGALLNVPAMAGGRLVGVLCLHDGEPRAWTDEERALAEAIAERARLALTRIDGEEQQRLRVREISHRFKNLLAVVQAITTQTLRSATDLASASDILAGRLIALGQSQDLLLEGEIGGSPIRDLMARALHLDAEMGLRFDLRGPDLRIGAKVALAFSLMLHELATNAIKYGALSNATGRVGLSWALHGEGDAARLRLTWHESGGPPVAPPSRKGFGSRLIERGLAGQVGGTVEALYRPTGFLFTVEAPLIAFQVED</sequence>
<evidence type="ECO:0000313" key="12">
    <source>
        <dbReference type="Proteomes" id="UP000199229"/>
    </source>
</evidence>
<dbReference type="Pfam" id="PF01590">
    <property type="entry name" value="GAF"/>
    <property type="match status" value="2"/>
</dbReference>
<evidence type="ECO:0000313" key="11">
    <source>
        <dbReference type="EMBL" id="SFG45100.1"/>
    </source>
</evidence>
<evidence type="ECO:0000256" key="8">
    <source>
        <dbReference type="SAM" id="Coils"/>
    </source>
</evidence>
<feature type="coiled-coil region" evidence="8">
    <location>
        <begin position="169"/>
        <end position="199"/>
    </location>
</feature>
<organism evidence="11 12">
    <name type="scientific">Methylobacterium gossipiicola</name>
    <dbReference type="NCBI Taxonomy" id="582675"/>
    <lineage>
        <taxon>Bacteria</taxon>
        <taxon>Pseudomonadati</taxon>
        <taxon>Pseudomonadota</taxon>
        <taxon>Alphaproteobacteria</taxon>
        <taxon>Hyphomicrobiales</taxon>
        <taxon>Methylobacteriaceae</taxon>
        <taxon>Methylobacterium</taxon>
    </lineage>
</organism>
<dbReference type="Pfam" id="PF07536">
    <property type="entry name" value="HWE_HK"/>
    <property type="match status" value="1"/>
</dbReference>
<reference evidence="12" key="1">
    <citation type="submission" date="2016-10" db="EMBL/GenBank/DDBJ databases">
        <authorList>
            <person name="Varghese N."/>
            <person name="Submissions S."/>
        </authorList>
    </citation>
    <scope>NUCLEOTIDE SEQUENCE [LARGE SCALE GENOMIC DNA]</scope>
    <source>
        <strain evidence="12">Gh-105</strain>
    </source>
</reference>
<gene>
    <name evidence="11" type="ORF">SAMN05192565_103224</name>
</gene>
<evidence type="ECO:0000256" key="5">
    <source>
        <dbReference type="ARBA" id="ARBA00022741"/>
    </source>
</evidence>
<dbReference type="SUPFAM" id="SSF55874">
    <property type="entry name" value="ATPase domain of HSP90 chaperone/DNA topoisomerase II/histidine kinase"/>
    <property type="match status" value="1"/>
</dbReference>
<comment type="catalytic activity">
    <reaction evidence="1">
        <text>ATP + protein L-histidine = ADP + protein N-phospho-L-histidine.</text>
        <dbReference type="EC" id="2.7.13.3"/>
    </reaction>
</comment>
<dbReference type="PANTHER" id="PTHR43102:SF2">
    <property type="entry name" value="GAF DOMAIN-CONTAINING PROTEIN"/>
    <property type="match status" value="1"/>
</dbReference>
<evidence type="ECO:0000256" key="3">
    <source>
        <dbReference type="ARBA" id="ARBA00022553"/>
    </source>
</evidence>
<dbReference type="SUPFAM" id="SSF55785">
    <property type="entry name" value="PYP-like sensor domain (PAS domain)"/>
    <property type="match status" value="1"/>
</dbReference>
<dbReference type="Gene3D" id="3.30.565.10">
    <property type="entry name" value="Histidine kinase-like ATPase, C-terminal domain"/>
    <property type="match status" value="1"/>
</dbReference>
<feature type="domain" description="Signal transduction histidine kinase HWE region" evidence="10">
    <location>
        <begin position="491"/>
        <end position="572"/>
    </location>
</feature>
<keyword evidence="3" id="KW-0597">Phosphoprotein</keyword>
<accession>A0A1I2RX91</accession>
<evidence type="ECO:0000256" key="4">
    <source>
        <dbReference type="ARBA" id="ARBA00022679"/>
    </source>
</evidence>
<dbReference type="SMART" id="SM00065">
    <property type="entry name" value="GAF"/>
    <property type="match status" value="2"/>
</dbReference>
<feature type="domain" description="GAF" evidence="9">
    <location>
        <begin position="334"/>
        <end position="486"/>
    </location>
</feature>
<evidence type="ECO:0000256" key="1">
    <source>
        <dbReference type="ARBA" id="ARBA00000085"/>
    </source>
</evidence>
<dbReference type="InterPro" id="IPR013656">
    <property type="entry name" value="PAS_4"/>
</dbReference>
<evidence type="ECO:0000256" key="7">
    <source>
        <dbReference type="ARBA" id="ARBA00022840"/>
    </source>
</evidence>
<feature type="domain" description="GAF" evidence="9">
    <location>
        <begin position="46"/>
        <end position="190"/>
    </location>
</feature>
<keyword evidence="12" id="KW-1185">Reference proteome</keyword>
<dbReference type="EMBL" id="FOPM01000003">
    <property type="protein sequence ID" value="SFG45100.1"/>
    <property type="molecule type" value="Genomic_DNA"/>
</dbReference>
<keyword evidence="6 11" id="KW-0418">Kinase</keyword>
<keyword evidence="5" id="KW-0547">Nucleotide-binding</keyword>
<dbReference type="InterPro" id="IPR011102">
    <property type="entry name" value="Sig_transdc_His_kinase_HWE"/>
</dbReference>
<dbReference type="InterPro" id="IPR003018">
    <property type="entry name" value="GAF"/>
</dbReference>
<dbReference type="AlphaFoldDB" id="A0A1I2RX91"/>